<evidence type="ECO:0000313" key="2">
    <source>
        <dbReference type="EMBL" id="KAH7126251.1"/>
    </source>
</evidence>
<organism evidence="2 3">
    <name type="scientific">Dactylonectria estremocensis</name>
    <dbReference type="NCBI Taxonomy" id="1079267"/>
    <lineage>
        <taxon>Eukaryota</taxon>
        <taxon>Fungi</taxon>
        <taxon>Dikarya</taxon>
        <taxon>Ascomycota</taxon>
        <taxon>Pezizomycotina</taxon>
        <taxon>Sordariomycetes</taxon>
        <taxon>Hypocreomycetidae</taxon>
        <taxon>Hypocreales</taxon>
        <taxon>Nectriaceae</taxon>
        <taxon>Dactylonectria</taxon>
    </lineage>
</organism>
<gene>
    <name evidence="2" type="ORF">B0J13DRAFT_144635</name>
</gene>
<accession>A0A9P9DXG1</accession>
<feature type="chain" id="PRO_5040314599" description="Secreted protein" evidence="1">
    <location>
        <begin position="16"/>
        <end position="70"/>
    </location>
</feature>
<protein>
    <recommendedName>
        <fullName evidence="4">Secreted protein</fullName>
    </recommendedName>
</protein>
<feature type="signal peptide" evidence="1">
    <location>
        <begin position="1"/>
        <end position="15"/>
    </location>
</feature>
<proteinExistence type="predicted"/>
<comment type="caution">
    <text evidence="2">The sequence shown here is derived from an EMBL/GenBank/DDBJ whole genome shotgun (WGS) entry which is preliminary data.</text>
</comment>
<keyword evidence="3" id="KW-1185">Reference proteome</keyword>
<evidence type="ECO:0000313" key="3">
    <source>
        <dbReference type="Proteomes" id="UP000717696"/>
    </source>
</evidence>
<reference evidence="2" key="1">
    <citation type="journal article" date="2021" name="Nat. Commun.">
        <title>Genetic determinants of endophytism in the Arabidopsis root mycobiome.</title>
        <authorList>
            <person name="Mesny F."/>
            <person name="Miyauchi S."/>
            <person name="Thiergart T."/>
            <person name="Pickel B."/>
            <person name="Atanasova L."/>
            <person name="Karlsson M."/>
            <person name="Huettel B."/>
            <person name="Barry K.W."/>
            <person name="Haridas S."/>
            <person name="Chen C."/>
            <person name="Bauer D."/>
            <person name="Andreopoulos W."/>
            <person name="Pangilinan J."/>
            <person name="LaButti K."/>
            <person name="Riley R."/>
            <person name="Lipzen A."/>
            <person name="Clum A."/>
            <person name="Drula E."/>
            <person name="Henrissat B."/>
            <person name="Kohler A."/>
            <person name="Grigoriev I.V."/>
            <person name="Martin F.M."/>
            <person name="Hacquard S."/>
        </authorList>
    </citation>
    <scope>NUCLEOTIDE SEQUENCE</scope>
    <source>
        <strain evidence="2">MPI-CAGE-AT-0021</strain>
    </source>
</reference>
<evidence type="ECO:0000256" key="1">
    <source>
        <dbReference type="SAM" id="SignalP"/>
    </source>
</evidence>
<dbReference type="AlphaFoldDB" id="A0A9P9DXG1"/>
<evidence type="ECO:0008006" key="4">
    <source>
        <dbReference type="Google" id="ProtNLM"/>
    </source>
</evidence>
<name>A0A9P9DXG1_9HYPO</name>
<dbReference type="Proteomes" id="UP000717696">
    <property type="component" value="Unassembled WGS sequence"/>
</dbReference>
<keyword evidence="1" id="KW-0732">Signal</keyword>
<dbReference type="EMBL" id="JAGMUU010000023">
    <property type="protein sequence ID" value="KAH7126251.1"/>
    <property type="molecule type" value="Genomic_DNA"/>
</dbReference>
<sequence length="70" mass="7697">MLNLVCLSILDSIHASSVTLDHIVPRSCRFIGRKSAYLLSAESVRADSSEGMETITRVPFQYSPKTALRG</sequence>